<accession>A0A418MAE1</accession>
<protein>
    <submittedName>
        <fullName evidence="1">Uncharacterized protein</fullName>
    </submittedName>
</protein>
<comment type="caution">
    <text evidence="1">The sequence shown here is derived from an EMBL/GenBank/DDBJ whole genome shotgun (WGS) entry which is preliminary data.</text>
</comment>
<name>A0A418MAE1_9BACT</name>
<gene>
    <name evidence="1" type="ORF">DYU11_10045</name>
</gene>
<organism evidence="1 2">
    <name type="scientific">Fibrisoma montanum</name>
    <dbReference type="NCBI Taxonomy" id="2305895"/>
    <lineage>
        <taxon>Bacteria</taxon>
        <taxon>Pseudomonadati</taxon>
        <taxon>Bacteroidota</taxon>
        <taxon>Cytophagia</taxon>
        <taxon>Cytophagales</taxon>
        <taxon>Spirosomataceae</taxon>
        <taxon>Fibrisoma</taxon>
    </lineage>
</organism>
<dbReference type="Proteomes" id="UP000283523">
    <property type="component" value="Unassembled WGS sequence"/>
</dbReference>
<dbReference type="AlphaFoldDB" id="A0A418MAE1"/>
<sequence length="252" mass="27665">MILILCHPHDVEAAWLYEQLQRAAPDQPLLIATADELIYARSIRQTLVGDDDTFLIRLQNGRTILKDEISVVINRLYYLDPVVWKAVSDKQYQYVAQELNALFLSLLHAVNPARLFNPPTPVSLGGRHLSSAEWQLLAVRAGLPIAPGWPPPETQAFTAPDARLLVLSGELLGTVPPGIDADACCRLAQLSGTRLLELHFMQSPDGFVFMGATAFAALSYYGDALVHHFLTLTSHDFNLGHSQRAAHPAVAG</sequence>
<dbReference type="EMBL" id="QXED01000003">
    <property type="protein sequence ID" value="RIV23338.1"/>
    <property type="molecule type" value="Genomic_DNA"/>
</dbReference>
<proteinExistence type="predicted"/>
<keyword evidence="2" id="KW-1185">Reference proteome</keyword>
<reference evidence="1 2" key="1">
    <citation type="submission" date="2018-08" db="EMBL/GenBank/DDBJ databases">
        <title>Fibrisoma montanum sp. nov., isolated from Danxia mountain soil.</title>
        <authorList>
            <person name="Huang Y."/>
        </authorList>
    </citation>
    <scope>NUCLEOTIDE SEQUENCE [LARGE SCALE GENOMIC DNA]</scope>
    <source>
        <strain evidence="1 2">HYT19</strain>
    </source>
</reference>
<evidence type="ECO:0000313" key="2">
    <source>
        <dbReference type="Proteomes" id="UP000283523"/>
    </source>
</evidence>
<dbReference type="RefSeq" id="WP_119667556.1">
    <property type="nucleotide sequence ID" value="NZ_QXED01000003.1"/>
</dbReference>
<dbReference type="OrthoDB" id="3474592at2"/>
<evidence type="ECO:0000313" key="1">
    <source>
        <dbReference type="EMBL" id="RIV23338.1"/>
    </source>
</evidence>